<feature type="coiled-coil region" evidence="1">
    <location>
        <begin position="184"/>
        <end position="218"/>
    </location>
</feature>
<reference evidence="3 4" key="1">
    <citation type="submission" date="2022-12" db="EMBL/GenBank/DDBJ databases">
        <title>Chromosome-scale assembly of the Ensete ventricosum genome.</title>
        <authorList>
            <person name="Dussert Y."/>
            <person name="Stocks J."/>
            <person name="Wendawek A."/>
            <person name="Woldeyes F."/>
            <person name="Nichols R.A."/>
            <person name="Borrell J.S."/>
        </authorList>
    </citation>
    <scope>NUCLEOTIDE SEQUENCE [LARGE SCALE GENOMIC DNA]</scope>
    <source>
        <strain evidence="4">cv. Maze</strain>
        <tissue evidence="3">Seeds</tissue>
    </source>
</reference>
<sequence length="493" mass="53655">MASSSFPPPPLPPFPRSSVFTPIPEHDKEEEEEEEEPQEAVPVEQPPTAAVTDSTSYVHSPAQHHASTAAITLPFATTRRPSRSRGQDNSEDVSVSCNLCRPTSRDKLISVVPLDTASGRQHPTAFSSSSPGQGGLLRSLFFALTRRSPAVSSAAAASSAIHEDQWRLLAAELSRKLIHTTRKRDEAVLEASRLKHSLAELDDKIDRLESHCRDLRAALQSGPASGPSSGTFPAESFHLVVADARAAVRHLARSLIAQLRLSPPGSLSSDRVAALIQLYDPRAEVQWRRNPGGLVFYMEAVLNRVLYDGFEKDEEEEARQIDPAVRCAASRAGYEAVRRLGWEEVLSKGTRHYSEGLSRFCDRKMSEVVGMVGLARAWPEGLLQAFFGAAKGAWVVRLMARSIHPAVPALRAGRGARFDGRFMEDVASDRARRHTTASVRAMVSLGFHVYTNGGGGVVKCTVLCAYNNECGHSGGCDTRMATRDLRSSSVGKK</sequence>
<dbReference type="InterPro" id="IPR042316">
    <property type="entry name" value="IRKI-like"/>
</dbReference>
<name>A0AAV8QEB7_ENSVE</name>
<proteinExistence type="predicted"/>
<evidence type="ECO:0008006" key="5">
    <source>
        <dbReference type="Google" id="ProtNLM"/>
    </source>
</evidence>
<feature type="region of interest" description="Disordered" evidence="2">
    <location>
        <begin position="1"/>
        <end position="95"/>
    </location>
</feature>
<evidence type="ECO:0000313" key="3">
    <source>
        <dbReference type="EMBL" id="KAJ8468003.1"/>
    </source>
</evidence>
<keyword evidence="4" id="KW-1185">Reference proteome</keyword>
<dbReference type="PANTHER" id="PTHR31029:SF4">
    <property type="entry name" value="CYCLIN-DEPENDENT KINASE-LIKE PROTEIN"/>
    <property type="match status" value="1"/>
</dbReference>
<dbReference type="EMBL" id="JAQQAF010000008">
    <property type="protein sequence ID" value="KAJ8468003.1"/>
    <property type="molecule type" value="Genomic_DNA"/>
</dbReference>
<protein>
    <recommendedName>
        <fullName evidence="5">FRIGIDA-like protein</fullName>
    </recommendedName>
</protein>
<accession>A0AAV8QEB7</accession>
<dbReference type="Proteomes" id="UP001222027">
    <property type="component" value="Unassembled WGS sequence"/>
</dbReference>
<feature type="compositionally biased region" description="Pro residues" evidence="2">
    <location>
        <begin position="1"/>
        <end position="15"/>
    </location>
</feature>
<evidence type="ECO:0000256" key="1">
    <source>
        <dbReference type="SAM" id="Coils"/>
    </source>
</evidence>
<gene>
    <name evidence="3" type="ORF">OPV22_030555</name>
</gene>
<evidence type="ECO:0000256" key="2">
    <source>
        <dbReference type="SAM" id="MobiDB-lite"/>
    </source>
</evidence>
<keyword evidence="1" id="KW-0175">Coiled coil</keyword>
<comment type="caution">
    <text evidence="3">The sequence shown here is derived from an EMBL/GenBank/DDBJ whole genome shotgun (WGS) entry which is preliminary data.</text>
</comment>
<organism evidence="3 4">
    <name type="scientific">Ensete ventricosum</name>
    <name type="common">Abyssinian banana</name>
    <name type="synonym">Musa ensete</name>
    <dbReference type="NCBI Taxonomy" id="4639"/>
    <lineage>
        <taxon>Eukaryota</taxon>
        <taxon>Viridiplantae</taxon>
        <taxon>Streptophyta</taxon>
        <taxon>Embryophyta</taxon>
        <taxon>Tracheophyta</taxon>
        <taxon>Spermatophyta</taxon>
        <taxon>Magnoliopsida</taxon>
        <taxon>Liliopsida</taxon>
        <taxon>Zingiberales</taxon>
        <taxon>Musaceae</taxon>
        <taxon>Ensete</taxon>
    </lineage>
</organism>
<evidence type="ECO:0000313" key="4">
    <source>
        <dbReference type="Proteomes" id="UP001222027"/>
    </source>
</evidence>
<feature type="compositionally biased region" description="Acidic residues" evidence="2">
    <location>
        <begin position="28"/>
        <end position="38"/>
    </location>
</feature>
<dbReference type="PANTHER" id="PTHR31029">
    <property type="entry name" value="CYCLIN-DEPENDENT KINASE-LIKE PROTEIN"/>
    <property type="match status" value="1"/>
</dbReference>
<dbReference type="AlphaFoldDB" id="A0AAV8QEB7"/>